<sequence>MSGSMVSGEATPPWQDRAIAKLATYFELDDDSKAIAKTALDALGQVLRDQRLYSPHIISEPTIVVGGRQFAVPLNGPEVPGAVIDQLASSPILRQYAEGRKLSGAGIQALLNNPAAVRAIFGSRLPILACMDVD</sequence>
<dbReference type="EMBL" id="WXFA01000008">
    <property type="protein sequence ID" value="MBM3092226.1"/>
    <property type="molecule type" value="Genomic_DNA"/>
</dbReference>
<reference evidence="1 2" key="1">
    <citation type="submission" date="2020-01" db="EMBL/GenBank/DDBJ databases">
        <title>Draft genome assembly of Ensifer adhaerens T173.</title>
        <authorList>
            <person name="Craig J.E."/>
            <person name="Stinchcombe J.R."/>
        </authorList>
    </citation>
    <scope>NUCLEOTIDE SEQUENCE [LARGE SCALE GENOMIC DNA]</scope>
    <source>
        <strain evidence="1 2">T173</strain>
    </source>
</reference>
<dbReference type="RefSeq" id="WP_203528209.1">
    <property type="nucleotide sequence ID" value="NZ_CP083370.1"/>
</dbReference>
<comment type="caution">
    <text evidence="1">The sequence shown here is derived from an EMBL/GenBank/DDBJ whole genome shotgun (WGS) entry which is preliminary data.</text>
</comment>
<evidence type="ECO:0000313" key="1">
    <source>
        <dbReference type="EMBL" id="MBM3092226.1"/>
    </source>
</evidence>
<accession>A0AAW4FM01</accession>
<evidence type="ECO:0000313" key="2">
    <source>
        <dbReference type="Proteomes" id="UP000744980"/>
    </source>
</evidence>
<organism evidence="1 2">
    <name type="scientific">Ensifer canadensis</name>
    <dbReference type="NCBI Taxonomy" id="555315"/>
    <lineage>
        <taxon>Bacteria</taxon>
        <taxon>Pseudomonadati</taxon>
        <taxon>Pseudomonadota</taxon>
        <taxon>Alphaproteobacteria</taxon>
        <taxon>Hyphomicrobiales</taxon>
        <taxon>Rhizobiaceae</taxon>
        <taxon>Sinorhizobium/Ensifer group</taxon>
        <taxon>Ensifer</taxon>
    </lineage>
</organism>
<gene>
    <name evidence="1" type="ORF">GFB56_15580</name>
</gene>
<keyword evidence="2" id="KW-1185">Reference proteome</keyword>
<dbReference type="AlphaFoldDB" id="A0AAW4FM01"/>
<protein>
    <submittedName>
        <fullName evidence="1">Uncharacterized protein</fullName>
    </submittedName>
</protein>
<proteinExistence type="predicted"/>
<dbReference type="Proteomes" id="UP000744980">
    <property type="component" value="Unassembled WGS sequence"/>
</dbReference>
<name>A0AAW4FM01_9HYPH</name>